<accession>A0A1B1TF48</accession>
<reference evidence="1" key="1">
    <citation type="submission" date="2014-11" db="EMBL/GenBank/DDBJ databases">
        <authorList>
            <person name="Zhu J."/>
            <person name="Qi W."/>
            <person name="Song R."/>
        </authorList>
    </citation>
    <scope>NUCLEOTIDE SEQUENCE</scope>
</reference>
<dbReference type="PANTHER" id="PTHR23404">
    <property type="entry name" value="MOLYBDOPTERIN SYNTHASE RELATED"/>
    <property type="match status" value="1"/>
</dbReference>
<evidence type="ECO:0000313" key="1">
    <source>
        <dbReference type="EMBL" id="ANV80882.1"/>
    </source>
</evidence>
<dbReference type="InterPro" id="IPR003448">
    <property type="entry name" value="Mopterin_biosynth_MoaE"/>
</dbReference>
<dbReference type="Gene3D" id="3.90.1170.40">
    <property type="entry name" value="Molybdopterin biosynthesis MoaE subunit"/>
    <property type="match status" value="1"/>
</dbReference>
<dbReference type="GO" id="GO:0006777">
    <property type="term" value="P:Mo-molybdopterin cofactor biosynthetic process"/>
    <property type="evidence" value="ECO:0007669"/>
    <property type="project" value="InterPro"/>
</dbReference>
<dbReference type="EMBL" id="KP211911">
    <property type="protein sequence ID" value="ANV80882.1"/>
    <property type="molecule type" value="Genomic_DNA"/>
</dbReference>
<proteinExistence type="predicted"/>
<dbReference type="AlphaFoldDB" id="A0A1B1TF48"/>
<dbReference type="Pfam" id="PF02391">
    <property type="entry name" value="MoaE"/>
    <property type="match status" value="1"/>
</dbReference>
<sequence>MMRLLRITMSGHILIENAIEKIDSDELKSKMNLDGCGAVVSFLGITRANNDGAEVIQLEFDAWIDKLPSVLHRLAGQAIIDFGVFSVAMAHRVGIVKANEDIVAIHVGSAHRKAAFKACEWLIDELKNQAPLWKKEVTDAGEEWKSGLG</sequence>
<organism evidence="1">
    <name type="scientific">uncultured Poseidoniia archaeon</name>
    <dbReference type="NCBI Taxonomy" id="1697135"/>
    <lineage>
        <taxon>Archaea</taxon>
        <taxon>Methanobacteriati</taxon>
        <taxon>Thermoplasmatota</taxon>
        <taxon>Candidatus Poseidoniia</taxon>
        <taxon>environmental samples</taxon>
    </lineage>
</organism>
<protein>
    <submittedName>
        <fullName evidence="1">Molybdopterin converting factor, large subunit</fullName>
    </submittedName>
</protein>
<name>A0A1B1TF48_9ARCH</name>
<dbReference type="SUPFAM" id="SSF54690">
    <property type="entry name" value="Molybdopterin synthase subunit MoaE"/>
    <property type="match status" value="1"/>
</dbReference>
<dbReference type="CDD" id="cd00756">
    <property type="entry name" value="MoaE"/>
    <property type="match status" value="1"/>
</dbReference>
<dbReference type="InterPro" id="IPR036563">
    <property type="entry name" value="MoaE_sf"/>
</dbReference>
<reference evidence="1" key="2">
    <citation type="journal article" date="2015" name="ISME J.">
        <title>A new class of marine Euryarchaeota group II from the Mediterranean deep chlorophyll maximum.</title>
        <authorList>
            <person name="Martin-Cuadrado A.B."/>
            <person name="Garcia-Heredia I."/>
            <person name="Molto A.G."/>
            <person name="Lopez-Ubeda R."/>
            <person name="Kimes N."/>
            <person name="Lopez-Garcia P."/>
            <person name="Moreira D."/>
            <person name="Rodriguez-Valera F."/>
        </authorList>
    </citation>
    <scope>NUCLEOTIDE SEQUENCE</scope>
</reference>